<reference evidence="2 3" key="1">
    <citation type="submission" date="2016-10" db="EMBL/GenBank/DDBJ databases">
        <authorList>
            <person name="de Groot N.N."/>
        </authorList>
    </citation>
    <scope>NUCLEOTIDE SEQUENCE [LARGE SCALE GENOMIC DNA]</scope>
    <source>
        <strain evidence="2 3">Nl18</strain>
    </source>
</reference>
<accession>A0A1H8LRV2</accession>
<evidence type="ECO:0000313" key="2">
    <source>
        <dbReference type="EMBL" id="SEO07867.1"/>
    </source>
</evidence>
<comment type="similarity">
    <text evidence="1">Belongs to the CutA family.</text>
</comment>
<dbReference type="RefSeq" id="WP_074747797.1">
    <property type="nucleotide sequence ID" value="NZ_FOCT01000011.1"/>
</dbReference>
<dbReference type="PANTHER" id="PTHR23419">
    <property type="entry name" value="DIVALENT CATION TOLERANCE CUTA-RELATED"/>
    <property type="match status" value="1"/>
</dbReference>
<protein>
    <submittedName>
        <fullName evidence="2">Divalent cation tolerance protein</fullName>
    </submittedName>
</protein>
<dbReference type="GO" id="GO:0005507">
    <property type="term" value="F:copper ion binding"/>
    <property type="evidence" value="ECO:0007669"/>
    <property type="project" value="TreeGrafter"/>
</dbReference>
<evidence type="ECO:0000313" key="3">
    <source>
        <dbReference type="Proteomes" id="UP000183898"/>
    </source>
</evidence>
<dbReference type="Gene3D" id="3.30.70.120">
    <property type="match status" value="1"/>
</dbReference>
<gene>
    <name evidence="2" type="ORF">SAMN05216404_11124</name>
</gene>
<evidence type="ECO:0000256" key="1">
    <source>
        <dbReference type="ARBA" id="ARBA00010169"/>
    </source>
</evidence>
<dbReference type="PANTHER" id="PTHR23419:SF8">
    <property type="entry name" value="FI09726P"/>
    <property type="match status" value="1"/>
</dbReference>
<dbReference type="InterPro" id="IPR015867">
    <property type="entry name" value="N-reg_PII/ATP_PRibTrfase_C"/>
</dbReference>
<dbReference type="InterPro" id="IPR004323">
    <property type="entry name" value="Ion_tolerance_CutA"/>
</dbReference>
<dbReference type="EMBL" id="FOCT01000011">
    <property type="protein sequence ID" value="SEO07867.1"/>
    <property type="molecule type" value="Genomic_DNA"/>
</dbReference>
<dbReference type="AlphaFoldDB" id="A0A1H8LRV2"/>
<dbReference type="Pfam" id="PF03091">
    <property type="entry name" value="CutA1"/>
    <property type="match status" value="1"/>
</dbReference>
<name>A0A1H8LRV2_9PROT</name>
<dbReference type="Proteomes" id="UP000183898">
    <property type="component" value="Unassembled WGS sequence"/>
</dbReference>
<dbReference type="SUPFAM" id="SSF54913">
    <property type="entry name" value="GlnB-like"/>
    <property type="match status" value="1"/>
</dbReference>
<dbReference type="GO" id="GO:0010038">
    <property type="term" value="P:response to metal ion"/>
    <property type="evidence" value="ECO:0007669"/>
    <property type="project" value="InterPro"/>
</dbReference>
<dbReference type="InterPro" id="IPR011322">
    <property type="entry name" value="N-reg_PII-like_a/b"/>
</dbReference>
<organism evidence="2 3">
    <name type="scientific">Nitrosospira multiformis</name>
    <dbReference type="NCBI Taxonomy" id="1231"/>
    <lineage>
        <taxon>Bacteria</taxon>
        <taxon>Pseudomonadati</taxon>
        <taxon>Pseudomonadota</taxon>
        <taxon>Betaproteobacteria</taxon>
        <taxon>Nitrosomonadales</taxon>
        <taxon>Nitrosomonadaceae</taxon>
        <taxon>Nitrosospira</taxon>
    </lineage>
</organism>
<sequence>MSQTLQSHIDPETGYILVITGLPDKAQAVSLAHKLIEERLAACVNIQGECTSIYRWQGKMESGIEVPVFIKTVAPHYSSVERLIKSMHPYELPEIIAVPISSGLPAYLHWISGETSNPDKN</sequence>
<proteinExistence type="inferred from homology"/>